<organism evidence="2 3">
    <name type="scientific">Talaromyces marneffei (strain ATCC 18224 / CBS 334.59 / QM 7333)</name>
    <name type="common">Penicillium marneffei</name>
    <dbReference type="NCBI Taxonomy" id="441960"/>
    <lineage>
        <taxon>Eukaryota</taxon>
        <taxon>Fungi</taxon>
        <taxon>Dikarya</taxon>
        <taxon>Ascomycota</taxon>
        <taxon>Pezizomycotina</taxon>
        <taxon>Eurotiomycetes</taxon>
        <taxon>Eurotiomycetidae</taxon>
        <taxon>Eurotiales</taxon>
        <taxon>Trichocomaceae</taxon>
        <taxon>Talaromyces</taxon>
        <taxon>Talaromyces sect. Talaromyces</taxon>
    </lineage>
</organism>
<dbReference type="GO" id="GO:0003676">
    <property type="term" value="F:nucleic acid binding"/>
    <property type="evidence" value="ECO:0007669"/>
    <property type="project" value="InterPro"/>
</dbReference>
<dbReference type="SUPFAM" id="SSF56219">
    <property type="entry name" value="DNase I-like"/>
    <property type="match status" value="1"/>
</dbReference>
<proteinExistence type="predicted"/>
<dbReference type="HOGENOM" id="CLU_000680_23_2_1"/>
<keyword evidence="3" id="KW-1185">Reference proteome</keyword>
<dbReference type="InterPro" id="IPR012337">
    <property type="entry name" value="RNaseH-like_sf"/>
</dbReference>
<dbReference type="GO" id="GO:0003964">
    <property type="term" value="F:RNA-directed DNA polymerase activity"/>
    <property type="evidence" value="ECO:0007669"/>
    <property type="project" value="UniProtKB-KW"/>
</dbReference>
<dbReference type="InterPro" id="IPR036397">
    <property type="entry name" value="RNaseH_sf"/>
</dbReference>
<dbReference type="InterPro" id="IPR036691">
    <property type="entry name" value="Endo/exonu/phosph_ase_sf"/>
</dbReference>
<evidence type="ECO:0000313" key="2">
    <source>
        <dbReference type="EMBL" id="EEA24254.1"/>
    </source>
</evidence>
<evidence type="ECO:0000313" key="3">
    <source>
        <dbReference type="Proteomes" id="UP000001294"/>
    </source>
</evidence>
<dbReference type="InterPro" id="IPR043502">
    <property type="entry name" value="DNA/RNA_pol_sf"/>
</dbReference>
<dbReference type="Pfam" id="PF14529">
    <property type="entry name" value="Exo_endo_phos_2"/>
    <property type="match status" value="1"/>
</dbReference>
<dbReference type="InterPro" id="IPR005135">
    <property type="entry name" value="Endo/exonuclease/phosphatase"/>
</dbReference>
<dbReference type="PhylomeDB" id="B6QFL9"/>
<keyword evidence="2" id="KW-0808">Transferase</keyword>
<dbReference type="PROSITE" id="PS50878">
    <property type="entry name" value="RT_POL"/>
    <property type="match status" value="1"/>
</dbReference>
<accession>B6QFL9</accession>
<sequence length="1537" mass="172552">MRISFYPHLRPTSTVLKNDFFLIRRCLRSRVGTLRKATGALGAEPVMADAMVEEPTTTRSGRVITPSTRVREASGSDIISAVRTSKKSMTQVELTAVKKAAGLIEEKQSGKDGSRDMLKKIGQYLESTYQEVKGLKEIIIEQGKMIKGQSEMIRAQSSTIQALQTQVEAIESQSIEECKQLWEQLNTIASTPAKATYATVVDRHSGHQQDTEFAPLARPTLANTLFCTIDTSRIEREMGGNKETQNWRCAAMVKDPKNADRIKVICRHEEEIQQVKEVAQKIDIPGIRVLRDQLYPVKIDNANRTAVLDADGNILPGAAEVLGKENNVSIAKISWLSKKDSNKAYGSMVVYIIKGTDAKRLIDGNYFDIAGESAYTQIFEPRMGPVQCFNCQEMGHKAYSYKKTQTCAKYVVKGHHHSTCQAAILKSKTVEYASYSLMHKSLRVLQLNVGKRDTIQQSLMNDNKIRDYGVIAISEPYARMIGNTMITSPMGHSYWTKMIPTERHKGRWPIRSMLWIRSDIEAEQIPVASPDLTAAILQLPDRAVLVVSVYVEGNNEEALISTTRLLHDLVVDIRGRDGIRTDVLIVGDFNRHDQLWGGDQISLARQGEAEVLVDYMTEHSLQSLLPRGTKTWHSGDLETTIDLVLASTELAEEMVKYGIHYTNYGSDHQAIETEFDISVPDRPITERLLWKNAPWAEIRARVTTSLQAVFIDGSVQQQTDRLMTAVMEAVSKLTPKAKPSPYAKRYFAIYIPTGEIRPERGTGQDVQSPILNNRHIKRKQKKAHWEDFLTDDTNIWQATKYLKPGGSSLSDKIPLLTKSNGFTTKGKMEQAEELLATFFLPLPATIKDEGTQPQREPIHMPDLTIEEIERKVFEAKPWKASGEDGLPAMRNAKIIPLKKPAKDNYSLAKAWRPISLLSTLGKILEAVIAERILYAVETFGLLPTNHFGARKRRSVEQALLLLQEEIFKAWRNRKVFSLVSFDVQGAYNGVFKERLLQRLKARGIPDKIVQWINAFCSRRTATILVNGLTSEQRELSQAGLPQGSPLSPILFLFFNTDLVTGPSVEANRAGIEAVINRALEWERRSRATFEYNKIAIVHFTRTASRSSSILFTVKGETVKLKDSVKILGVVMDSHLRFKKYIANTAIKGLAAAMALRRLKMVSPRTARQLFKATVAPVADYTSSKYRAIAVTGAFRIVATAVAEAEAGIQPFYHRHIEKATKMRIDIQTLPKSNPLIRLRTITTRRFRSPLQKISQALDATVIEQIKTIQVFTVSPWIGRIRTIYETDGDKAIDIASKAIGILIATSASARSGMVGMGGYIRDTQADNNRTDISRYSITLGKRTEQNPYTAELEAIAVALERISPETCQRWISILSSNRSVLSAISQPRQQSGQLTIRRIYRLIQFLQQRGNAVNAIWIPGHADMDLQRQAKAEARKSTGTERLPEKQPFHAKSTTIRLALAVRKREWTLPEEVGKYSKALDIALLGKHTRNLYDGLNRKEAKTLAQLRTGMTRLNRYLNRIAQHTQTSVSAVKQARQ</sequence>
<dbReference type="CDD" id="cd01650">
    <property type="entry name" value="RT_nLTR_like"/>
    <property type="match status" value="1"/>
</dbReference>
<keyword evidence="2" id="KW-0695">RNA-directed DNA polymerase</keyword>
<name>B6QFL9_TALMQ</name>
<dbReference type="SUPFAM" id="SSF56672">
    <property type="entry name" value="DNA/RNA polymerases"/>
    <property type="match status" value="1"/>
</dbReference>
<dbReference type="VEuPathDB" id="FungiDB:PMAA_082600"/>
<dbReference type="PANTHER" id="PTHR33481:SF1">
    <property type="entry name" value="ENDONUCLEASE_EXONUCLEASE_PHOSPHATASE DOMAIN-CONTAINING PROTEIN-RELATED"/>
    <property type="match status" value="1"/>
</dbReference>
<dbReference type="SUPFAM" id="SSF53098">
    <property type="entry name" value="Ribonuclease H-like"/>
    <property type="match status" value="1"/>
</dbReference>
<keyword evidence="2" id="KW-0548">Nucleotidyltransferase</keyword>
<dbReference type="Pfam" id="PF00078">
    <property type="entry name" value="RVT_1"/>
    <property type="match status" value="1"/>
</dbReference>
<dbReference type="Proteomes" id="UP000001294">
    <property type="component" value="Unassembled WGS sequence"/>
</dbReference>
<dbReference type="Gene3D" id="3.30.420.10">
    <property type="entry name" value="Ribonuclease H-like superfamily/Ribonuclease H"/>
    <property type="match status" value="1"/>
</dbReference>
<dbReference type="PANTHER" id="PTHR33481">
    <property type="entry name" value="REVERSE TRANSCRIPTASE"/>
    <property type="match status" value="1"/>
</dbReference>
<feature type="domain" description="Reverse transcriptase" evidence="1">
    <location>
        <begin position="878"/>
        <end position="1131"/>
    </location>
</feature>
<protein>
    <submittedName>
        <fullName evidence="2">Reverse transcriptase, putative</fullName>
    </submittedName>
</protein>
<dbReference type="EMBL" id="DS995901">
    <property type="protein sequence ID" value="EEA24254.1"/>
    <property type="molecule type" value="Genomic_DNA"/>
</dbReference>
<evidence type="ECO:0000259" key="1">
    <source>
        <dbReference type="PROSITE" id="PS50878"/>
    </source>
</evidence>
<dbReference type="STRING" id="441960.B6QFL9"/>
<gene>
    <name evidence="2" type="ORF">PMAA_082600</name>
</gene>
<dbReference type="InterPro" id="IPR000477">
    <property type="entry name" value="RT_dom"/>
</dbReference>
<dbReference type="Gene3D" id="3.60.10.10">
    <property type="entry name" value="Endonuclease/exonuclease/phosphatase"/>
    <property type="match status" value="1"/>
</dbReference>
<reference evidence="3" key="1">
    <citation type="journal article" date="2015" name="Genome Announc.">
        <title>Genome sequence of the AIDS-associated pathogen Penicillium marneffei (ATCC18224) and its near taxonomic relative Talaromyces stipitatus (ATCC10500).</title>
        <authorList>
            <person name="Nierman W.C."/>
            <person name="Fedorova-Abrams N.D."/>
            <person name="Andrianopoulos A."/>
        </authorList>
    </citation>
    <scope>NUCLEOTIDE SEQUENCE [LARGE SCALE GENOMIC DNA]</scope>
    <source>
        <strain evidence="3">ATCC 18224 / CBS 334.59 / QM 7333</strain>
    </source>
</reference>
<dbReference type="OrthoDB" id="4464205at2759"/>